<feature type="domain" description="Nudix hydrolase" evidence="4">
    <location>
        <begin position="16"/>
        <end position="148"/>
    </location>
</feature>
<sequence length="151" mass="16567">MAVPQFGVAEPGRAYPDRPAAFVIVARAGKIAVVRVARRKGGWRLDLPGGGLEPGEAPAQAAVRECGEEAGLRVAVAEPFLHADHFFVNDEGQSHNTRGSFFLGRLLSEDPALKIEDDHTLVWMEAHEALRTLDRDAHAWAVAAWLRRVKR</sequence>
<dbReference type="AlphaFoldDB" id="A0A328B231"/>
<proteinExistence type="predicted"/>
<dbReference type="EMBL" id="QFYP01000001">
    <property type="protein sequence ID" value="RAK60969.1"/>
    <property type="molecule type" value="Genomic_DNA"/>
</dbReference>
<comment type="cofactor">
    <cofactor evidence="1">
        <name>Mg(2+)</name>
        <dbReference type="ChEBI" id="CHEBI:18420"/>
    </cofactor>
</comment>
<gene>
    <name evidence="5" type="ORF">DJ021_14710</name>
</gene>
<evidence type="ECO:0000259" key="4">
    <source>
        <dbReference type="PROSITE" id="PS51462"/>
    </source>
</evidence>
<dbReference type="OrthoDB" id="9816040at2"/>
<reference evidence="6" key="1">
    <citation type="submission" date="2018-05" db="EMBL/GenBank/DDBJ databases">
        <authorList>
            <person name="Li X."/>
        </authorList>
    </citation>
    <scope>NUCLEOTIDE SEQUENCE [LARGE SCALE GENOMIC DNA]</scope>
    <source>
        <strain evidence="6">HKS-05</strain>
    </source>
</reference>
<evidence type="ECO:0000313" key="5">
    <source>
        <dbReference type="EMBL" id="RAK60969.1"/>
    </source>
</evidence>
<dbReference type="PANTHER" id="PTHR43222">
    <property type="entry name" value="NUDIX HYDROLASE 23"/>
    <property type="match status" value="1"/>
</dbReference>
<accession>A0A328B231</accession>
<keyword evidence="6" id="KW-1185">Reference proteome</keyword>
<dbReference type="Pfam" id="PF00293">
    <property type="entry name" value="NUDIX"/>
    <property type="match status" value="1"/>
</dbReference>
<evidence type="ECO:0000256" key="1">
    <source>
        <dbReference type="ARBA" id="ARBA00001946"/>
    </source>
</evidence>
<dbReference type="PRINTS" id="PR00502">
    <property type="entry name" value="NUDIXFAMILY"/>
</dbReference>
<dbReference type="PROSITE" id="PS51462">
    <property type="entry name" value="NUDIX"/>
    <property type="match status" value="1"/>
</dbReference>
<keyword evidence="3" id="KW-0460">Magnesium</keyword>
<dbReference type="RefSeq" id="WP_111458261.1">
    <property type="nucleotide sequence ID" value="NZ_QFYP01000001.1"/>
</dbReference>
<dbReference type="InterPro" id="IPR015797">
    <property type="entry name" value="NUDIX_hydrolase-like_dom_sf"/>
</dbReference>
<evidence type="ECO:0000313" key="6">
    <source>
        <dbReference type="Proteomes" id="UP000249842"/>
    </source>
</evidence>
<dbReference type="Proteomes" id="UP000249842">
    <property type="component" value="Unassembled WGS sequence"/>
</dbReference>
<evidence type="ECO:0000256" key="2">
    <source>
        <dbReference type="ARBA" id="ARBA00022801"/>
    </source>
</evidence>
<dbReference type="Gene3D" id="3.90.79.10">
    <property type="entry name" value="Nucleoside Triphosphate Pyrophosphohydrolase"/>
    <property type="match status" value="1"/>
</dbReference>
<keyword evidence="2" id="KW-0378">Hydrolase</keyword>
<dbReference type="GO" id="GO:0016787">
    <property type="term" value="F:hydrolase activity"/>
    <property type="evidence" value="ECO:0007669"/>
    <property type="project" value="UniProtKB-KW"/>
</dbReference>
<name>A0A328B231_9CAUL</name>
<protein>
    <submittedName>
        <fullName evidence="5">DNA mismatch repair protein MutT</fullName>
    </submittedName>
</protein>
<dbReference type="SUPFAM" id="SSF55811">
    <property type="entry name" value="Nudix"/>
    <property type="match status" value="1"/>
</dbReference>
<evidence type="ECO:0000256" key="3">
    <source>
        <dbReference type="ARBA" id="ARBA00022842"/>
    </source>
</evidence>
<dbReference type="PANTHER" id="PTHR43222:SF2">
    <property type="entry name" value="NUDIX HYDROLASE 23, CHLOROPLASTIC"/>
    <property type="match status" value="1"/>
</dbReference>
<organism evidence="5 6">
    <name type="scientific">Phenylobacterium hankyongense</name>
    <dbReference type="NCBI Taxonomy" id="1813876"/>
    <lineage>
        <taxon>Bacteria</taxon>
        <taxon>Pseudomonadati</taxon>
        <taxon>Pseudomonadota</taxon>
        <taxon>Alphaproteobacteria</taxon>
        <taxon>Caulobacterales</taxon>
        <taxon>Caulobacteraceae</taxon>
        <taxon>Phenylobacterium</taxon>
    </lineage>
</organism>
<dbReference type="InterPro" id="IPR000086">
    <property type="entry name" value="NUDIX_hydrolase_dom"/>
</dbReference>
<comment type="caution">
    <text evidence="5">The sequence shown here is derived from an EMBL/GenBank/DDBJ whole genome shotgun (WGS) entry which is preliminary data.</text>
</comment>
<dbReference type="InterPro" id="IPR020476">
    <property type="entry name" value="Nudix_hydrolase"/>
</dbReference>